<evidence type="ECO:0000313" key="7">
    <source>
        <dbReference type="EMBL" id="MBB1488199.1"/>
    </source>
</evidence>
<evidence type="ECO:0000259" key="5">
    <source>
        <dbReference type="PROSITE" id="PS50112"/>
    </source>
</evidence>
<feature type="domain" description="PAS" evidence="5">
    <location>
        <begin position="23"/>
        <end position="67"/>
    </location>
</feature>
<name>A0A839IUP7_9GAMM</name>
<dbReference type="InterPro" id="IPR050469">
    <property type="entry name" value="Diguanylate_Cyclase"/>
</dbReference>
<dbReference type="SMART" id="SM00091">
    <property type="entry name" value="PAS"/>
    <property type="match status" value="1"/>
</dbReference>
<keyword evidence="4" id="KW-0175">Coiled coil</keyword>
<dbReference type="CDD" id="cd01949">
    <property type="entry name" value="GGDEF"/>
    <property type="match status" value="1"/>
</dbReference>
<dbReference type="PANTHER" id="PTHR45138">
    <property type="entry name" value="REGULATORY COMPONENTS OF SENSORY TRANSDUCTION SYSTEM"/>
    <property type="match status" value="1"/>
</dbReference>
<evidence type="ECO:0000313" key="8">
    <source>
        <dbReference type="Proteomes" id="UP000565262"/>
    </source>
</evidence>
<dbReference type="InterPro" id="IPR000014">
    <property type="entry name" value="PAS"/>
</dbReference>
<dbReference type="SMART" id="SM00267">
    <property type="entry name" value="GGDEF"/>
    <property type="match status" value="1"/>
</dbReference>
<evidence type="ECO:0000256" key="3">
    <source>
        <dbReference type="ARBA" id="ARBA00034247"/>
    </source>
</evidence>
<dbReference type="Gene3D" id="3.30.450.20">
    <property type="entry name" value="PAS domain"/>
    <property type="match status" value="1"/>
</dbReference>
<dbReference type="AlphaFoldDB" id="A0A839IUP7"/>
<dbReference type="InterPro" id="IPR035965">
    <property type="entry name" value="PAS-like_dom_sf"/>
</dbReference>
<reference evidence="7 8" key="1">
    <citation type="submission" date="2020-08" db="EMBL/GenBank/DDBJ databases">
        <title>Oceanospirillum sp. nov. isolated from marine sediment.</title>
        <authorList>
            <person name="Ji X."/>
        </authorList>
    </citation>
    <scope>NUCLEOTIDE SEQUENCE [LARGE SCALE GENOMIC DNA]</scope>
    <source>
        <strain evidence="7 8">D5</strain>
    </source>
</reference>
<comment type="catalytic activity">
    <reaction evidence="3">
        <text>2 GTP = 3',3'-c-di-GMP + 2 diphosphate</text>
        <dbReference type="Rhea" id="RHEA:24898"/>
        <dbReference type="ChEBI" id="CHEBI:33019"/>
        <dbReference type="ChEBI" id="CHEBI:37565"/>
        <dbReference type="ChEBI" id="CHEBI:58805"/>
        <dbReference type="EC" id="2.7.7.65"/>
    </reaction>
</comment>
<dbReference type="InterPro" id="IPR000160">
    <property type="entry name" value="GGDEF_dom"/>
</dbReference>
<dbReference type="Proteomes" id="UP000565262">
    <property type="component" value="Unassembled WGS sequence"/>
</dbReference>
<dbReference type="SUPFAM" id="SSF55073">
    <property type="entry name" value="Nucleotide cyclase"/>
    <property type="match status" value="1"/>
</dbReference>
<dbReference type="PANTHER" id="PTHR45138:SF9">
    <property type="entry name" value="DIGUANYLATE CYCLASE DGCM-RELATED"/>
    <property type="match status" value="1"/>
</dbReference>
<dbReference type="GO" id="GO:0052621">
    <property type="term" value="F:diguanylate cyclase activity"/>
    <property type="evidence" value="ECO:0007669"/>
    <property type="project" value="UniProtKB-EC"/>
</dbReference>
<gene>
    <name evidence="7" type="ORF">H4O21_16475</name>
</gene>
<feature type="domain" description="GGDEF" evidence="6">
    <location>
        <begin position="202"/>
        <end position="339"/>
    </location>
</feature>
<dbReference type="InterPro" id="IPR029787">
    <property type="entry name" value="Nucleotide_cyclase"/>
</dbReference>
<accession>A0A839IUP7</accession>
<dbReference type="GO" id="GO:0043709">
    <property type="term" value="P:cell adhesion involved in single-species biofilm formation"/>
    <property type="evidence" value="ECO:0007669"/>
    <property type="project" value="TreeGrafter"/>
</dbReference>
<dbReference type="EC" id="2.7.7.65" evidence="2"/>
<evidence type="ECO:0000256" key="1">
    <source>
        <dbReference type="ARBA" id="ARBA00001946"/>
    </source>
</evidence>
<dbReference type="CDD" id="cd00130">
    <property type="entry name" value="PAS"/>
    <property type="match status" value="1"/>
</dbReference>
<comment type="cofactor">
    <cofactor evidence="1">
        <name>Mg(2+)</name>
        <dbReference type="ChEBI" id="CHEBI:18420"/>
    </cofactor>
</comment>
<dbReference type="FunFam" id="3.30.70.270:FF:000001">
    <property type="entry name" value="Diguanylate cyclase domain protein"/>
    <property type="match status" value="1"/>
</dbReference>
<dbReference type="SUPFAM" id="SSF55785">
    <property type="entry name" value="PYP-like sensor domain (PAS domain)"/>
    <property type="match status" value="1"/>
</dbReference>
<evidence type="ECO:0000256" key="2">
    <source>
        <dbReference type="ARBA" id="ARBA00012528"/>
    </source>
</evidence>
<evidence type="ECO:0000259" key="6">
    <source>
        <dbReference type="PROSITE" id="PS50887"/>
    </source>
</evidence>
<dbReference type="GO" id="GO:0005886">
    <property type="term" value="C:plasma membrane"/>
    <property type="evidence" value="ECO:0007669"/>
    <property type="project" value="TreeGrafter"/>
</dbReference>
<dbReference type="Gene3D" id="3.30.70.270">
    <property type="match status" value="1"/>
</dbReference>
<sequence length="340" mass="39371">MEQEYPKDMPLKELTLAFHPNDEVTFFKYAVELAGDEVFLMKADSQIVYVNRSACDHLGYDYDELIGMHVWEWDPLVSREVWPSIWERTKRDKLLHIETQHRTKSGRIFPVEIRGHYYQFKGEEFLLAFAYDITDRKKEEKALLDYQKQLEEEVQKRTTELNAAIDKLQNLASIDGLTKIFNRRMFNESIEAEWTRLAESGGELSFIIIDIDFFKHYNDSYGHLQGDACLIQIADILKNSVQRPGDVIARYGGEEFACILPDTSLEEALSVAHSIQAFVSDCKIIHEKSLVSPFITLSIGVASCYPKDLLNYSYLISMADEYLYQAKREGRNRICSCQVN</sequence>
<dbReference type="InterPro" id="IPR043128">
    <property type="entry name" value="Rev_trsase/Diguanyl_cyclase"/>
</dbReference>
<dbReference type="EMBL" id="JACJFM010000024">
    <property type="protein sequence ID" value="MBB1488199.1"/>
    <property type="molecule type" value="Genomic_DNA"/>
</dbReference>
<dbReference type="PROSITE" id="PS50887">
    <property type="entry name" value="GGDEF"/>
    <property type="match status" value="1"/>
</dbReference>
<evidence type="ECO:0000256" key="4">
    <source>
        <dbReference type="SAM" id="Coils"/>
    </source>
</evidence>
<dbReference type="Pfam" id="PF13426">
    <property type="entry name" value="PAS_9"/>
    <property type="match status" value="1"/>
</dbReference>
<comment type="caution">
    <text evidence="7">The sequence shown here is derived from an EMBL/GenBank/DDBJ whole genome shotgun (WGS) entry which is preliminary data.</text>
</comment>
<dbReference type="PROSITE" id="PS50112">
    <property type="entry name" value="PAS"/>
    <property type="match status" value="1"/>
</dbReference>
<dbReference type="NCBIfam" id="TIGR00254">
    <property type="entry name" value="GGDEF"/>
    <property type="match status" value="1"/>
</dbReference>
<dbReference type="Pfam" id="PF00990">
    <property type="entry name" value="GGDEF"/>
    <property type="match status" value="1"/>
</dbReference>
<proteinExistence type="predicted"/>
<dbReference type="GO" id="GO:1902201">
    <property type="term" value="P:negative regulation of bacterial-type flagellum-dependent cell motility"/>
    <property type="evidence" value="ECO:0007669"/>
    <property type="project" value="TreeGrafter"/>
</dbReference>
<feature type="coiled-coil region" evidence="4">
    <location>
        <begin position="136"/>
        <end position="171"/>
    </location>
</feature>
<protein>
    <recommendedName>
        <fullName evidence="2">diguanylate cyclase</fullName>
        <ecNumber evidence="2">2.7.7.65</ecNumber>
    </recommendedName>
</protein>
<keyword evidence="8" id="KW-1185">Reference proteome</keyword>
<organism evidence="7 8">
    <name type="scientific">Oceanospirillum sediminis</name>
    <dbReference type="NCBI Taxonomy" id="2760088"/>
    <lineage>
        <taxon>Bacteria</taxon>
        <taxon>Pseudomonadati</taxon>
        <taxon>Pseudomonadota</taxon>
        <taxon>Gammaproteobacteria</taxon>
        <taxon>Oceanospirillales</taxon>
        <taxon>Oceanospirillaceae</taxon>
        <taxon>Oceanospirillum</taxon>
    </lineage>
</organism>
<dbReference type="NCBIfam" id="TIGR00229">
    <property type="entry name" value="sensory_box"/>
    <property type="match status" value="1"/>
</dbReference>
<dbReference type="RefSeq" id="WP_182809966.1">
    <property type="nucleotide sequence ID" value="NZ_JACJFM010000024.1"/>
</dbReference>